<evidence type="ECO:0000313" key="1">
    <source>
        <dbReference type="EMBL" id="KAI5648904.1"/>
    </source>
</evidence>
<keyword evidence="2" id="KW-1185">Reference proteome</keyword>
<dbReference type="EMBL" id="CM044708">
    <property type="protein sequence ID" value="KAI5648904.1"/>
    <property type="molecule type" value="Genomic_DNA"/>
</dbReference>
<accession>A0ACB9ZMI0</accession>
<reference evidence="2" key="1">
    <citation type="journal article" date="2023" name="Nat. Plants">
        <title>Single-cell RNA sequencing provides a high-resolution roadmap for understanding the multicellular compartmentation of specialized metabolism.</title>
        <authorList>
            <person name="Sun S."/>
            <person name="Shen X."/>
            <person name="Li Y."/>
            <person name="Li Y."/>
            <person name="Wang S."/>
            <person name="Li R."/>
            <person name="Zhang H."/>
            <person name="Shen G."/>
            <person name="Guo B."/>
            <person name="Wei J."/>
            <person name="Xu J."/>
            <person name="St-Pierre B."/>
            <person name="Chen S."/>
            <person name="Sun C."/>
        </authorList>
    </citation>
    <scope>NUCLEOTIDE SEQUENCE [LARGE SCALE GENOMIC DNA]</scope>
</reference>
<name>A0ACB9ZMI0_CATRO</name>
<protein>
    <submittedName>
        <fullName evidence="1">Uncharacterized protein</fullName>
    </submittedName>
</protein>
<sequence>MIFEFSFINDILTRLQQKDRKSEPEVKLVRDVETLRLMAKFLESILAFCQMCQIKDRNLEALLSRLMIRSQDANEYLHSTAHVPVVHKKLQFIKMEIRQVYDMLADPWRSMVVIANKADHVMGFLESIMMNNQELLNSQVYSTLPLKNEQESVDKSLRYLRNFLGFISITRGGNRLGKNKDLVTHVGVAAFKISCLLFLSSANNEMDGFEENDMKLMFKDQLQKIKPIEPETREIYIKVLKAVLYSDQQVSPIPSKEKKNQKSPKLGEFALGFLDFLLENIVELSEIKLGVIQSFKDQILALHQELGFLKIIVLDGKFRHFSKHPDFLITESGCVIFSLYDPDNNEEDMARDLKDTFSNLLAKFVDQQRKEEKLRLDSVIRDDFLVLLTPQDQENSNGQILGLVAGFVKSILNCLGKWQIENGNLKALLARVQLRYQDAILDLHLLRTENKENGTSLLLRKLELIKLDIGEVYSMISDPKGSIFVSMEKVDHVIEFLESLSKNTKDILNSEANSILPVKELETFDKLLRFWRFFLGFTLKRGDTELDQKEKDLLTNVETAAFNITCQLYLYGSNSMKEIKAHLQKIKPIQAETREIYIKLLKAVSDSGEPEDSPMVDTFALFFLDFLLESMMELSERNFGFITSFKDEILALHHEMELLKLFLHQQKLVHLCKLTKSLITETGCAIFLLYVADNNKGMARDLKDALSNLLAKFREAQAEIYVEEKTPFLYYSHMHRFLFLLGRSDELENAQTVGLMVGFMMSILICSAKWQIEKGNLKALLARVRIRYVDATEAVEGFPWDYTGGSAILEDLNEWTPLVIKKLAPIKTELRQVYNILEDPSISTVIATDEANVMEFLESLSKNTEDLFYPVLPVKNELEYFHKGLNVLRCFLHLTAATGRRRVEEHLQNESSRKLLLTHVIYVALSIVCLLYLCLANNKTDGHDEDDMKLELQAQLQKIKPVEGKTREIYIKALKAKSESSSQLDTPMEDKFGSSFLDSLFENMIELSERKLGFITSVKNELSTLHSELAWLHYYTMDPRWKESKHILYDQQFNDLCKNLNSLTIETGYVILLLYDADENGEMGMDFKAALADLLNKVDDASADAREKYDTLVPKSLLSDFPRTNFQGFISSLLQNLNNLVKDYRADTDTVVALAKQDILDLEKELLCLRDDFGEITNSPREFELLNHQWTCFNDVIYQAEYVIDLFLATGCPLMNFRFGMSDVIEKIKTIRTELQIIQSKLKNDDSLGHQVASFSSHVSSETDPLPNDVFDSSSDCETDETDGMTNATPELVALDHDDGKERILDQLTSDEKELQIVSIVGMAGIGKTTLADSLYDHPSVASFFNVRARVRVSKACQKRKLLVDILQGLIGATENSYEKCAEQEIEEEVYKSLKGQRYLIFMDDLWDIRPWLDIKACLNDDKKGSRIIFTSRSLNIASKAKVKSTSYHLNLLSDEKSWEMMFSKLFKKEESCPVELELVGKEIAKGCKGHPLTIDLIAGVLRTKERSKYSWKQIAKNIMTQIAEDPQHRCQMVLEHSYNDLPDHLRPCFLYFGAFPEDTEIQAKRLIWLWIAEGFVGLEKIDESIEKTAEAYLNHLIVRSLVIVSKKRSLGGVKATYVHDLLHDFARRKGEEDFFLMEMRGQANQSSFDYRNDGYRMYCNSSNWSQFDGSRPFCSRVRSILLYISHLPNYERALLTFSFCGFRLLRVLDLQDIEEMNFDPSISLMVHLKFISLSSKQDWILDLLPEFHNLETFLLVGQRLRIFSIDNIWNMLRLRHFRVGYCLLKLPKKNVLMKNFQFASLLTLSNTCLRCNEETETMLIRLPNLQSLSCTVYDSWDYKKKCNRFPDLHFLEELNSLKMVYVGKVLYPVSEFSFPLYLKSLTLSEFRLPWREISKIAKLEHLEVLKLRIRAFEGEVWHMRDGDFSKLRVLSLCKLDIEEWNTDEMEEELPPLEHLEILDCKNLVELPFCLANISTLKIIRLWQCIPSLEISAETILEEQKANENREIEIKRYPPTKTGWRDRMEFLSLST</sequence>
<gene>
    <name evidence="1" type="ORF">M9H77_34909</name>
</gene>
<organism evidence="1 2">
    <name type="scientific">Catharanthus roseus</name>
    <name type="common">Madagascar periwinkle</name>
    <name type="synonym">Vinca rosea</name>
    <dbReference type="NCBI Taxonomy" id="4058"/>
    <lineage>
        <taxon>Eukaryota</taxon>
        <taxon>Viridiplantae</taxon>
        <taxon>Streptophyta</taxon>
        <taxon>Embryophyta</taxon>
        <taxon>Tracheophyta</taxon>
        <taxon>Spermatophyta</taxon>
        <taxon>Magnoliopsida</taxon>
        <taxon>eudicotyledons</taxon>
        <taxon>Gunneridae</taxon>
        <taxon>Pentapetalae</taxon>
        <taxon>asterids</taxon>
        <taxon>lamiids</taxon>
        <taxon>Gentianales</taxon>
        <taxon>Apocynaceae</taxon>
        <taxon>Rauvolfioideae</taxon>
        <taxon>Vinceae</taxon>
        <taxon>Catharanthinae</taxon>
        <taxon>Catharanthus</taxon>
    </lineage>
</organism>
<comment type="caution">
    <text evidence="1">The sequence shown here is derived from an EMBL/GenBank/DDBJ whole genome shotgun (WGS) entry which is preliminary data.</text>
</comment>
<evidence type="ECO:0000313" key="2">
    <source>
        <dbReference type="Proteomes" id="UP001060085"/>
    </source>
</evidence>
<proteinExistence type="predicted"/>
<dbReference type="Proteomes" id="UP001060085">
    <property type="component" value="Linkage Group LG08"/>
</dbReference>